<accession>A0A660KU30</accession>
<organism evidence="1 2">
    <name type="scientific">Brockia lithotrophica</name>
    <dbReference type="NCBI Taxonomy" id="933949"/>
    <lineage>
        <taxon>Bacteria</taxon>
        <taxon>Bacillati</taxon>
        <taxon>Bacillota</taxon>
        <taxon>Bacilli</taxon>
        <taxon>Bacillales</taxon>
        <taxon>Bacillales Family X. Incertae Sedis</taxon>
        <taxon>Brockia</taxon>
    </lineage>
</organism>
<proteinExistence type="predicted"/>
<comment type="caution">
    <text evidence="1">The sequence shown here is derived from an EMBL/GenBank/DDBJ whole genome shotgun (WGS) entry which is preliminary data.</text>
</comment>
<dbReference type="EMBL" id="RBIJ01000004">
    <property type="protein sequence ID" value="RKQ84266.1"/>
    <property type="molecule type" value="Genomic_DNA"/>
</dbReference>
<dbReference type="InterPro" id="IPR010152">
    <property type="entry name" value="CRISPR-assoc_prot_Cas2_sub"/>
</dbReference>
<dbReference type="Gene3D" id="3.30.70.240">
    <property type="match status" value="1"/>
</dbReference>
<dbReference type="Pfam" id="PF09707">
    <property type="entry name" value="Cas_Cas2CT1978"/>
    <property type="match status" value="1"/>
</dbReference>
<dbReference type="RefSeq" id="WP_353653314.1">
    <property type="nucleotide sequence ID" value="NZ_RBIJ01000004.1"/>
</dbReference>
<protein>
    <submittedName>
        <fullName evidence="1">CRISPR-associated Cas2 family protein</fullName>
    </submittedName>
</protein>
<evidence type="ECO:0000313" key="1">
    <source>
        <dbReference type="EMBL" id="RKQ84266.1"/>
    </source>
</evidence>
<dbReference type="Proteomes" id="UP000267019">
    <property type="component" value="Unassembled WGS sequence"/>
</dbReference>
<dbReference type="AlphaFoldDB" id="A0A660KU30"/>
<name>A0A660KU30_9BACL</name>
<evidence type="ECO:0000313" key="2">
    <source>
        <dbReference type="Proteomes" id="UP000267019"/>
    </source>
</evidence>
<keyword evidence="2" id="KW-1185">Reference proteome</keyword>
<dbReference type="NCBIfam" id="TIGR01873">
    <property type="entry name" value="cas_CT1978"/>
    <property type="match status" value="1"/>
</dbReference>
<gene>
    <name evidence="1" type="ORF">C7438_1445</name>
</gene>
<reference evidence="1 2" key="1">
    <citation type="submission" date="2018-10" db="EMBL/GenBank/DDBJ databases">
        <title>Genomic Encyclopedia of Type Strains, Phase IV (KMG-IV): sequencing the most valuable type-strain genomes for metagenomic binning, comparative biology and taxonomic classification.</title>
        <authorList>
            <person name="Goeker M."/>
        </authorList>
    </citation>
    <scope>NUCLEOTIDE SEQUENCE [LARGE SCALE GENOMIC DNA]</scope>
    <source>
        <strain evidence="1 2">DSM 22653</strain>
    </source>
</reference>
<sequence>MLELAPGVYVGVRFSPAVRERVWETVEEWFIRESGASVVMVWRDPTQPGEMSVKFLGLPPIDIVLQDGFLLARRLKEM</sequence>